<reference evidence="1" key="1">
    <citation type="submission" date="2019-08" db="EMBL/GenBank/DDBJ databases">
        <authorList>
            <person name="Kucharzyk K."/>
            <person name="Murdoch R.W."/>
            <person name="Higgins S."/>
            <person name="Loffler F."/>
        </authorList>
    </citation>
    <scope>NUCLEOTIDE SEQUENCE</scope>
</reference>
<sequence length="116" mass="12789">MTGNFKHIANRHQRRNGNRILQDAGFETLDLGHFSCLSLGREVLVDDADTALLSQSNGKTPFRHGIHGGREQRKVQGNVAGQLGSKTDIAREDLRMCGDEQHVVEGEGFLQQSHGL</sequence>
<evidence type="ECO:0000313" key="1">
    <source>
        <dbReference type="EMBL" id="MPN23666.1"/>
    </source>
</evidence>
<dbReference type="AlphaFoldDB" id="A0A645GC18"/>
<dbReference type="EMBL" id="VSSQ01072246">
    <property type="protein sequence ID" value="MPN23666.1"/>
    <property type="molecule type" value="Genomic_DNA"/>
</dbReference>
<protein>
    <submittedName>
        <fullName evidence="1">Uncharacterized protein</fullName>
    </submittedName>
</protein>
<organism evidence="1">
    <name type="scientific">bioreactor metagenome</name>
    <dbReference type="NCBI Taxonomy" id="1076179"/>
    <lineage>
        <taxon>unclassified sequences</taxon>
        <taxon>metagenomes</taxon>
        <taxon>ecological metagenomes</taxon>
    </lineage>
</organism>
<comment type="caution">
    <text evidence="1">The sequence shown here is derived from an EMBL/GenBank/DDBJ whole genome shotgun (WGS) entry which is preliminary data.</text>
</comment>
<accession>A0A645GC18</accession>
<dbReference type="AntiFam" id="ANF00141">
    <property type="entry name" value="Shadow ORF (opposite guaB)"/>
</dbReference>
<gene>
    <name evidence="1" type="ORF">SDC9_171059</name>
</gene>
<proteinExistence type="predicted"/>
<name>A0A645GC18_9ZZZZ</name>
<dbReference type="AntiFam" id="ANF00223">
    <property type="entry name" value="Shadow ORF (opposite guaB)"/>
</dbReference>